<feature type="domain" description="RNase III" evidence="9">
    <location>
        <begin position="78"/>
        <end position="223"/>
    </location>
</feature>
<dbReference type="OrthoDB" id="67027at2759"/>
<dbReference type="InterPro" id="IPR044444">
    <property type="entry name" value="Ribosomal_mL44_DSRM_metazoa"/>
</dbReference>
<dbReference type="SUPFAM" id="SSF54768">
    <property type="entry name" value="dsRNA-binding domain-like"/>
    <property type="match status" value="1"/>
</dbReference>
<dbReference type="GO" id="GO:0005739">
    <property type="term" value="C:mitochondrion"/>
    <property type="evidence" value="ECO:0007669"/>
    <property type="project" value="TreeGrafter"/>
</dbReference>
<dbReference type="GeneID" id="63683035"/>
<evidence type="ECO:0000256" key="2">
    <source>
        <dbReference type="ARBA" id="ARBA00022884"/>
    </source>
</evidence>
<dbReference type="InterPro" id="IPR000999">
    <property type="entry name" value="RNase_III_dom"/>
</dbReference>
<organism evidence="10 11">
    <name type="scientific">Dacryopinax primogenitus (strain DJM 731)</name>
    <name type="common">Brown rot fungus</name>
    <dbReference type="NCBI Taxonomy" id="1858805"/>
    <lineage>
        <taxon>Eukaryota</taxon>
        <taxon>Fungi</taxon>
        <taxon>Dikarya</taxon>
        <taxon>Basidiomycota</taxon>
        <taxon>Agaricomycotina</taxon>
        <taxon>Dacrymycetes</taxon>
        <taxon>Dacrymycetales</taxon>
        <taxon>Dacrymycetaceae</taxon>
        <taxon>Dacryopinax</taxon>
    </lineage>
</organism>
<evidence type="ECO:0000256" key="7">
    <source>
        <dbReference type="ARBA" id="ARBA00035187"/>
    </source>
</evidence>
<evidence type="ECO:0000256" key="6">
    <source>
        <dbReference type="ARBA" id="ARBA00024034"/>
    </source>
</evidence>
<name>M5GDV1_DACPD</name>
<dbReference type="CDD" id="cd00593">
    <property type="entry name" value="RIBOc"/>
    <property type="match status" value="1"/>
</dbReference>
<evidence type="ECO:0000256" key="1">
    <source>
        <dbReference type="ARBA" id="ARBA00004173"/>
    </source>
</evidence>
<proteinExistence type="inferred from homology"/>
<dbReference type="STRING" id="1858805.M5GDV1"/>
<evidence type="ECO:0000313" key="10">
    <source>
        <dbReference type="EMBL" id="EJU04862.1"/>
    </source>
</evidence>
<dbReference type="Proteomes" id="UP000030653">
    <property type="component" value="Unassembled WGS sequence"/>
</dbReference>
<feature type="compositionally biased region" description="Low complexity" evidence="8">
    <location>
        <begin position="11"/>
        <end position="25"/>
    </location>
</feature>
<dbReference type="RefSeq" id="XP_040631756.1">
    <property type="nucleotide sequence ID" value="XM_040767973.1"/>
</dbReference>
<evidence type="ECO:0000256" key="4">
    <source>
        <dbReference type="ARBA" id="ARBA00023128"/>
    </source>
</evidence>
<keyword evidence="11" id="KW-1185">Reference proteome</keyword>
<gene>
    <name evidence="10" type="ORF">DACRYDRAFT_104754</name>
</gene>
<dbReference type="EMBL" id="JH795857">
    <property type="protein sequence ID" value="EJU04862.1"/>
    <property type="molecule type" value="Genomic_DNA"/>
</dbReference>
<dbReference type="InterPro" id="IPR036389">
    <property type="entry name" value="RNase_III_sf"/>
</dbReference>
<evidence type="ECO:0000256" key="8">
    <source>
        <dbReference type="SAM" id="MobiDB-lite"/>
    </source>
</evidence>
<keyword evidence="4" id="KW-0496">Mitochondrion</keyword>
<comment type="subcellular location">
    <subcellularLocation>
        <location evidence="1">Mitochondrion</location>
    </subcellularLocation>
</comment>
<dbReference type="Pfam" id="PF14622">
    <property type="entry name" value="Ribonucleas_3_3"/>
    <property type="match status" value="1"/>
</dbReference>
<dbReference type="Gene3D" id="3.30.160.20">
    <property type="match status" value="1"/>
</dbReference>
<evidence type="ECO:0000256" key="5">
    <source>
        <dbReference type="ARBA" id="ARBA00023274"/>
    </source>
</evidence>
<dbReference type="GO" id="GO:0006396">
    <property type="term" value="P:RNA processing"/>
    <property type="evidence" value="ECO:0007669"/>
    <property type="project" value="InterPro"/>
</dbReference>
<dbReference type="GO" id="GO:0003735">
    <property type="term" value="F:structural constituent of ribosome"/>
    <property type="evidence" value="ECO:0007669"/>
    <property type="project" value="TreeGrafter"/>
</dbReference>
<feature type="region of interest" description="Disordered" evidence="8">
    <location>
        <begin position="1"/>
        <end position="26"/>
    </location>
</feature>
<dbReference type="Pfam" id="PF22892">
    <property type="entry name" value="DSRM_MRPL44"/>
    <property type="match status" value="1"/>
</dbReference>
<dbReference type="HOGENOM" id="CLU_034765_0_1_1"/>
<keyword evidence="2" id="KW-0694">RNA-binding</keyword>
<reference evidence="10 11" key="1">
    <citation type="journal article" date="2012" name="Science">
        <title>The Paleozoic origin of enzymatic lignin decomposition reconstructed from 31 fungal genomes.</title>
        <authorList>
            <person name="Floudas D."/>
            <person name="Binder M."/>
            <person name="Riley R."/>
            <person name="Barry K."/>
            <person name="Blanchette R.A."/>
            <person name="Henrissat B."/>
            <person name="Martinez A.T."/>
            <person name="Otillar R."/>
            <person name="Spatafora J.W."/>
            <person name="Yadav J.S."/>
            <person name="Aerts A."/>
            <person name="Benoit I."/>
            <person name="Boyd A."/>
            <person name="Carlson A."/>
            <person name="Copeland A."/>
            <person name="Coutinho P.M."/>
            <person name="de Vries R.P."/>
            <person name="Ferreira P."/>
            <person name="Findley K."/>
            <person name="Foster B."/>
            <person name="Gaskell J."/>
            <person name="Glotzer D."/>
            <person name="Gorecki P."/>
            <person name="Heitman J."/>
            <person name="Hesse C."/>
            <person name="Hori C."/>
            <person name="Igarashi K."/>
            <person name="Jurgens J.A."/>
            <person name="Kallen N."/>
            <person name="Kersten P."/>
            <person name="Kohler A."/>
            <person name="Kuees U."/>
            <person name="Kumar T.K.A."/>
            <person name="Kuo A."/>
            <person name="LaButti K."/>
            <person name="Larrondo L.F."/>
            <person name="Lindquist E."/>
            <person name="Ling A."/>
            <person name="Lombard V."/>
            <person name="Lucas S."/>
            <person name="Lundell T."/>
            <person name="Martin R."/>
            <person name="McLaughlin D.J."/>
            <person name="Morgenstern I."/>
            <person name="Morin E."/>
            <person name="Murat C."/>
            <person name="Nagy L.G."/>
            <person name="Nolan M."/>
            <person name="Ohm R.A."/>
            <person name="Patyshakuliyeva A."/>
            <person name="Rokas A."/>
            <person name="Ruiz-Duenas F.J."/>
            <person name="Sabat G."/>
            <person name="Salamov A."/>
            <person name="Samejima M."/>
            <person name="Schmutz J."/>
            <person name="Slot J.C."/>
            <person name="St John F."/>
            <person name="Stenlid J."/>
            <person name="Sun H."/>
            <person name="Sun S."/>
            <person name="Syed K."/>
            <person name="Tsang A."/>
            <person name="Wiebenga A."/>
            <person name="Young D."/>
            <person name="Pisabarro A."/>
            <person name="Eastwood D.C."/>
            <person name="Martin F."/>
            <person name="Cullen D."/>
            <person name="Grigoriev I.V."/>
            <person name="Hibbett D.S."/>
        </authorList>
    </citation>
    <scope>NUCLEOTIDE SEQUENCE [LARGE SCALE GENOMIC DNA]</scope>
    <source>
        <strain evidence="10 11">DJM-731 SS1</strain>
    </source>
</reference>
<dbReference type="CDD" id="cd19873">
    <property type="entry name" value="DSRM_MRPL3_like"/>
    <property type="match status" value="1"/>
</dbReference>
<dbReference type="GO" id="GO:0004525">
    <property type="term" value="F:ribonuclease III activity"/>
    <property type="evidence" value="ECO:0007669"/>
    <property type="project" value="InterPro"/>
</dbReference>
<evidence type="ECO:0000313" key="11">
    <source>
        <dbReference type="Proteomes" id="UP000030653"/>
    </source>
</evidence>
<dbReference type="SUPFAM" id="SSF69065">
    <property type="entry name" value="RNase III domain-like"/>
    <property type="match status" value="1"/>
</dbReference>
<dbReference type="Gene3D" id="1.10.1520.10">
    <property type="entry name" value="Ribonuclease III domain"/>
    <property type="match status" value="1"/>
</dbReference>
<sequence length="430" mass="47299">MAPRARSGQISSLASSSSRSLSSCLPRPTLACSSPTLRRQVQTFRPPPESRTITPGSNPETFNSEVHFALQPPPNSQVTAFAYRVGLLPPRSSEALEKKIVPLARQVCTHPSYIPFWRQHRPGQPVPPTNAPLDVLGNSLLGLFAAEYVHSTWPHLPTKATKAAVSAYVGPNTLAAVARELGAGPLLRWQRAARTETTTSLVLTDALMTVPRSLVGLIYQLNSITEARKFAEAFFLSRQVDLRTLLKFVDPKLSLVDVLYKFGWDKPVTRLLSESGRRTATPVFVVGVYSGATKIGESFGSSLKMAEYRACEDALWRLYLTQAPKGSYTIPSATFDWAGKDALFHAADYLDNAVSEVPAWEGEGQAGVGPEVAAAVYLPPLLGESEVQRDLKELNEKEGTRRKERWRKLLSEADRYVDGVEVLEMEPVIR</sequence>
<dbReference type="PANTHER" id="PTHR11207">
    <property type="entry name" value="RIBONUCLEASE III"/>
    <property type="match status" value="1"/>
</dbReference>
<protein>
    <recommendedName>
        <fullName evidence="7">Large ribosomal subunit protein mL44</fullName>
    </recommendedName>
</protein>
<evidence type="ECO:0000256" key="3">
    <source>
        <dbReference type="ARBA" id="ARBA00022980"/>
    </source>
</evidence>
<accession>M5GDV1</accession>
<dbReference type="PROSITE" id="PS50142">
    <property type="entry name" value="RNASE_3_2"/>
    <property type="match status" value="1"/>
</dbReference>
<dbReference type="PANTHER" id="PTHR11207:SF32">
    <property type="entry name" value="LARGE RIBOSOMAL SUBUNIT PROTEIN ML44"/>
    <property type="match status" value="1"/>
</dbReference>
<keyword evidence="3" id="KW-0689">Ribosomal protein</keyword>
<evidence type="ECO:0000259" key="9">
    <source>
        <dbReference type="PROSITE" id="PS50142"/>
    </source>
</evidence>
<keyword evidence="5" id="KW-0687">Ribonucleoprotein</keyword>
<dbReference type="InterPro" id="IPR044443">
    <property type="entry name" value="Ribosomal_mL44_DSRM_fung"/>
</dbReference>
<comment type="similarity">
    <text evidence="6">Belongs to the ribonuclease III family. Mitochondrion-specific ribosomal protein mL44 subfamily.</text>
</comment>
<dbReference type="GO" id="GO:0003725">
    <property type="term" value="F:double-stranded RNA binding"/>
    <property type="evidence" value="ECO:0007669"/>
    <property type="project" value="InterPro"/>
</dbReference>
<dbReference type="AlphaFoldDB" id="M5GDV1"/>